<feature type="region of interest" description="Disordered" evidence="1">
    <location>
        <begin position="1"/>
        <end position="23"/>
    </location>
</feature>
<name>A0A127Q400_9BURK</name>
<protein>
    <submittedName>
        <fullName evidence="2">Uncharacterized protein</fullName>
    </submittedName>
</protein>
<accession>A0A127Q400</accession>
<evidence type="ECO:0000313" key="3">
    <source>
        <dbReference type="Proteomes" id="UP000074561"/>
    </source>
</evidence>
<dbReference type="EMBL" id="CP013234">
    <property type="protein sequence ID" value="AMP04747.1"/>
    <property type="molecule type" value="Genomic_DNA"/>
</dbReference>
<evidence type="ECO:0000256" key="1">
    <source>
        <dbReference type="SAM" id="MobiDB-lite"/>
    </source>
</evidence>
<feature type="compositionally biased region" description="Polar residues" evidence="1">
    <location>
        <begin position="14"/>
        <end position="23"/>
    </location>
</feature>
<organism evidence="2 3">
    <name type="scientific">Collimonas pratensis</name>
    <dbReference type="NCBI Taxonomy" id="279113"/>
    <lineage>
        <taxon>Bacteria</taxon>
        <taxon>Pseudomonadati</taxon>
        <taxon>Pseudomonadota</taxon>
        <taxon>Betaproteobacteria</taxon>
        <taxon>Burkholderiales</taxon>
        <taxon>Oxalobacteraceae</taxon>
        <taxon>Collimonas</taxon>
    </lineage>
</organism>
<evidence type="ECO:0000313" key="2">
    <source>
        <dbReference type="EMBL" id="AMP04747.1"/>
    </source>
</evidence>
<gene>
    <name evidence="2" type="ORF">CPter91_2388</name>
</gene>
<reference evidence="2 3" key="1">
    <citation type="submission" date="2015-11" db="EMBL/GenBank/DDBJ databases">
        <title>Exploring the genomic traits of fungus-feeding bacterial genus Collimonas.</title>
        <authorList>
            <person name="Song C."/>
            <person name="Schmidt R."/>
            <person name="de Jager V."/>
            <person name="Krzyzanowska D."/>
            <person name="Jongedijk E."/>
            <person name="Cankar K."/>
            <person name="Beekwilder J."/>
            <person name="van Veen A."/>
            <person name="de Boer W."/>
            <person name="van Veen J.A."/>
            <person name="Garbeva P."/>
        </authorList>
    </citation>
    <scope>NUCLEOTIDE SEQUENCE [LARGE SCALE GENOMIC DNA]</scope>
    <source>
        <strain evidence="2 3">Ter91</strain>
    </source>
</reference>
<dbReference type="STRING" id="279113.CPter91_2388"/>
<dbReference type="AlphaFoldDB" id="A0A127Q400"/>
<dbReference type="Proteomes" id="UP000074561">
    <property type="component" value="Chromosome"/>
</dbReference>
<dbReference type="PATRIC" id="fig|279113.9.peg.2359"/>
<proteinExistence type="predicted"/>
<dbReference type="KEGG" id="cpra:CPter91_2388"/>
<sequence length="42" mass="4747">MLLAVPPPDELKQNVLSDRNQEQDNISLTKYDCRDSCITAPD</sequence>